<evidence type="ECO:0000256" key="1">
    <source>
        <dbReference type="SAM" id="MobiDB-lite"/>
    </source>
</evidence>
<accession>A0A1B7M2K1</accession>
<dbReference type="Proteomes" id="UP000078292">
    <property type="component" value="Unassembled WGS sequence"/>
</dbReference>
<comment type="caution">
    <text evidence="2">The sequence shown here is derived from an EMBL/GenBank/DDBJ whole genome shotgun (WGS) entry which is preliminary data.</text>
</comment>
<feature type="compositionally biased region" description="Polar residues" evidence="1">
    <location>
        <begin position="43"/>
        <end position="52"/>
    </location>
</feature>
<evidence type="ECO:0000313" key="3">
    <source>
        <dbReference type="Proteomes" id="UP000078292"/>
    </source>
</evidence>
<evidence type="ECO:0000313" key="2">
    <source>
        <dbReference type="EMBL" id="OAV62801.1"/>
    </source>
</evidence>
<gene>
    <name evidence="2" type="ORF">A6F49_04655</name>
</gene>
<dbReference type="STRING" id="1837282.A6F49_04655"/>
<keyword evidence="3" id="KW-1185">Reference proteome</keyword>
<protein>
    <submittedName>
        <fullName evidence="2">Uncharacterized protein</fullName>
    </submittedName>
</protein>
<name>A0A1B7M2K1_9MICC</name>
<dbReference type="EMBL" id="LXEY01000008">
    <property type="protein sequence ID" value="OAV62801.1"/>
    <property type="molecule type" value="Genomic_DNA"/>
</dbReference>
<proteinExistence type="predicted"/>
<feature type="region of interest" description="Disordered" evidence="1">
    <location>
        <begin position="14"/>
        <end position="62"/>
    </location>
</feature>
<reference evidence="2 3" key="1">
    <citation type="submission" date="2016-04" db="EMBL/GenBank/DDBJ databases">
        <title>First whole genome shotgun sequence of the bacterium Enteractinococcus sp. strain UASWS1574.</title>
        <authorList>
            <person name="Crovadore J."/>
            <person name="Chablais R."/>
            <person name="Lefort F."/>
        </authorList>
    </citation>
    <scope>NUCLEOTIDE SEQUENCE [LARGE SCALE GENOMIC DNA]</scope>
    <source>
        <strain evidence="2 3">UASWS1574</strain>
    </source>
</reference>
<feature type="compositionally biased region" description="Basic and acidic residues" evidence="1">
    <location>
        <begin position="23"/>
        <end position="41"/>
    </location>
</feature>
<organism evidence="2 3">
    <name type="scientific">Enteractinococcus helveticum</name>
    <dbReference type="NCBI Taxonomy" id="1837282"/>
    <lineage>
        <taxon>Bacteria</taxon>
        <taxon>Bacillati</taxon>
        <taxon>Actinomycetota</taxon>
        <taxon>Actinomycetes</taxon>
        <taxon>Micrococcales</taxon>
        <taxon>Micrococcaceae</taxon>
    </lineage>
</organism>
<sequence>MEFERGTSVYQRFGMFGGLTPAERSDLDSSRLSEQETDAGHSHSATQPSSYRMKTIRDAGHS</sequence>
<dbReference type="AlphaFoldDB" id="A0A1B7M2K1"/>